<gene>
    <name evidence="1" type="ORF">JOS67_13830</name>
</gene>
<sequence>MMNDTLSFEAQWDKLHALLDFQHAHDNTLTIIALGGLSQDVQRLWWQSEAPFDLQPSALLQDSLSLYAQRCWQQYRHDSTLFHALNEHVTACFGCQRHCYFDLELHQHYPDLPLIKFWLASASCCCREYPVNQGDLWLQHLRLTQAMSLAMEQRSYDPERLIGYGEQWVMIMDVETQWVVVCSDQPFLPFKALGFQFWHCCYPSPH</sequence>
<dbReference type="RefSeq" id="WP_203346716.1">
    <property type="nucleotide sequence ID" value="NZ_CP069195.1"/>
</dbReference>
<evidence type="ECO:0000313" key="1">
    <source>
        <dbReference type="EMBL" id="QRG82637.1"/>
    </source>
</evidence>
<name>A0AA92LRH4_9VIBR</name>
<evidence type="ECO:0000313" key="2">
    <source>
        <dbReference type="Proteomes" id="UP000596337"/>
    </source>
</evidence>
<protein>
    <submittedName>
        <fullName evidence="1">Uncharacterized protein</fullName>
    </submittedName>
</protein>
<organism evidence="1 2">
    <name type="scientific">Vibrio diabolicus</name>
    <dbReference type="NCBI Taxonomy" id="50719"/>
    <lineage>
        <taxon>Bacteria</taxon>
        <taxon>Pseudomonadati</taxon>
        <taxon>Pseudomonadota</taxon>
        <taxon>Gammaproteobacteria</taxon>
        <taxon>Vibrionales</taxon>
        <taxon>Vibrionaceae</taxon>
        <taxon>Vibrio</taxon>
        <taxon>Vibrio diabolicus subgroup</taxon>
    </lineage>
</organism>
<proteinExistence type="predicted"/>
<dbReference type="EMBL" id="CP069195">
    <property type="protein sequence ID" value="QRG82637.1"/>
    <property type="molecule type" value="Genomic_DNA"/>
</dbReference>
<reference evidence="1 2" key="1">
    <citation type="submission" date="2021-01" db="EMBL/GenBank/DDBJ databases">
        <title>Characterization of a novel blaVMB-2- harboring plasmid in Vibrio diabolicus.</title>
        <authorList>
            <person name="Liu M."/>
        </authorList>
    </citation>
    <scope>NUCLEOTIDE SEQUENCE [LARGE SCALE GENOMIC DNA]</scope>
    <source>
        <strain evidence="1 2">SLV18</strain>
    </source>
</reference>
<dbReference type="Proteomes" id="UP000596337">
    <property type="component" value="Chromosome 1"/>
</dbReference>
<dbReference type="AlphaFoldDB" id="A0AA92LRH4"/>
<accession>A0AA92LRH4</accession>